<organism evidence="2 3">
    <name type="scientific">Microbulbifer celer</name>
    <dbReference type="NCBI Taxonomy" id="435905"/>
    <lineage>
        <taxon>Bacteria</taxon>
        <taxon>Pseudomonadati</taxon>
        <taxon>Pseudomonadota</taxon>
        <taxon>Gammaproteobacteria</taxon>
        <taxon>Cellvibrionales</taxon>
        <taxon>Microbulbiferaceae</taxon>
        <taxon>Microbulbifer</taxon>
    </lineage>
</organism>
<evidence type="ECO:0000313" key="3">
    <source>
        <dbReference type="Proteomes" id="UP001597264"/>
    </source>
</evidence>
<comment type="caution">
    <text evidence="2">The sequence shown here is derived from an EMBL/GenBank/DDBJ whole genome shotgun (WGS) entry which is preliminary data.</text>
</comment>
<keyword evidence="3" id="KW-1185">Reference proteome</keyword>
<dbReference type="EMBL" id="JBHTLR010000007">
    <property type="protein sequence ID" value="MFD1216380.1"/>
    <property type="molecule type" value="Genomic_DNA"/>
</dbReference>
<evidence type="ECO:0000313" key="2">
    <source>
        <dbReference type="EMBL" id="MFD1216380.1"/>
    </source>
</evidence>
<reference evidence="3" key="1">
    <citation type="journal article" date="2019" name="Int. J. Syst. Evol. Microbiol.">
        <title>The Global Catalogue of Microorganisms (GCM) 10K type strain sequencing project: providing services to taxonomists for standard genome sequencing and annotation.</title>
        <authorList>
            <consortium name="The Broad Institute Genomics Platform"/>
            <consortium name="The Broad Institute Genome Sequencing Center for Infectious Disease"/>
            <person name="Wu L."/>
            <person name="Ma J."/>
        </authorList>
    </citation>
    <scope>NUCLEOTIDE SEQUENCE [LARGE SCALE GENOMIC DNA]</scope>
    <source>
        <strain evidence="3">CCUG 54356</strain>
    </source>
</reference>
<sequence>MKFNLSTIVAYFVALTRWVTALFPEPSEVAGEEVAAIRKRCQESFRKWHHCEHPYPATWPLRRGLWVEETCNLVRESLSKVVNDPEYLTADCVREVCGDDDDDGEDMPLPPAPVPEEEFEEELPQAARLIQWNGEFVHV</sequence>
<proteinExistence type="predicted"/>
<gene>
    <name evidence="2" type="ORF">ACFQ2X_07215</name>
</gene>
<accession>A0ABW3U760</accession>
<evidence type="ECO:0000256" key="1">
    <source>
        <dbReference type="SAM" id="MobiDB-lite"/>
    </source>
</evidence>
<evidence type="ECO:0008006" key="4">
    <source>
        <dbReference type="Google" id="ProtNLM"/>
    </source>
</evidence>
<name>A0ABW3U760_9GAMM</name>
<feature type="region of interest" description="Disordered" evidence="1">
    <location>
        <begin position="99"/>
        <end position="118"/>
    </location>
</feature>
<dbReference type="RefSeq" id="WP_230438479.1">
    <property type="nucleotide sequence ID" value="NZ_CP087715.1"/>
</dbReference>
<protein>
    <recommendedName>
        <fullName evidence="4">Secreted protein</fullName>
    </recommendedName>
</protein>
<dbReference type="Proteomes" id="UP001597264">
    <property type="component" value="Unassembled WGS sequence"/>
</dbReference>